<accession>A0A6L9QPJ6</accession>
<feature type="region of interest" description="Disordered" evidence="1">
    <location>
        <begin position="15"/>
        <end position="45"/>
    </location>
</feature>
<comment type="caution">
    <text evidence="2">The sequence shown here is derived from an EMBL/GenBank/DDBJ whole genome shotgun (WGS) entry which is preliminary data.</text>
</comment>
<dbReference type="EMBL" id="JAAGLI010000803">
    <property type="protein sequence ID" value="NEA26593.1"/>
    <property type="molecule type" value="Genomic_DNA"/>
</dbReference>
<organism evidence="2 3">
    <name type="scientific">Actinomadura bangladeshensis</name>
    <dbReference type="NCBI Taxonomy" id="453573"/>
    <lineage>
        <taxon>Bacteria</taxon>
        <taxon>Bacillati</taxon>
        <taxon>Actinomycetota</taxon>
        <taxon>Actinomycetes</taxon>
        <taxon>Streptosporangiales</taxon>
        <taxon>Thermomonosporaceae</taxon>
        <taxon>Actinomadura</taxon>
    </lineage>
</organism>
<evidence type="ECO:0000313" key="3">
    <source>
        <dbReference type="Proteomes" id="UP000475532"/>
    </source>
</evidence>
<evidence type="ECO:0000313" key="2">
    <source>
        <dbReference type="EMBL" id="NEA26593.1"/>
    </source>
</evidence>
<name>A0A6L9QPJ6_9ACTN</name>
<dbReference type="RefSeq" id="WP_163060665.1">
    <property type="nucleotide sequence ID" value="NZ_JAAGLI010000803.1"/>
</dbReference>
<evidence type="ECO:0000256" key="1">
    <source>
        <dbReference type="SAM" id="MobiDB-lite"/>
    </source>
</evidence>
<feature type="compositionally biased region" description="Low complexity" evidence="1">
    <location>
        <begin position="23"/>
        <end position="45"/>
    </location>
</feature>
<protein>
    <recommendedName>
        <fullName evidence="4">DUF3558 domain-containing protein</fullName>
    </recommendedName>
</protein>
<evidence type="ECO:0008006" key="4">
    <source>
        <dbReference type="Google" id="ProtNLM"/>
    </source>
</evidence>
<dbReference type="Proteomes" id="UP000475532">
    <property type="component" value="Unassembled WGS sequence"/>
</dbReference>
<dbReference type="AlphaFoldDB" id="A0A6L9QPJ6"/>
<gene>
    <name evidence="2" type="ORF">G3I70_29465</name>
</gene>
<proteinExistence type="predicted"/>
<reference evidence="2 3" key="1">
    <citation type="submission" date="2020-01" db="EMBL/GenBank/DDBJ databases">
        <title>Insect and environment-associated Actinomycetes.</title>
        <authorList>
            <person name="Currrie C."/>
            <person name="Chevrette M."/>
            <person name="Carlson C."/>
            <person name="Stubbendieck R."/>
            <person name="Wendt-Pienkowski E."/>
        </authorList>
    </citation>
    <scope>NUCLEOTIDE SEQUENCE [LARGE SCALE GENOMIC DNA]</scope>
    <source>
        <strain evidence="2 3">SID10258</strain>
    </source>
</reference>
<sequence length="209" mass="21736">MSLVLAAVLAAGCGPESGGDAETASPSAAPASPASAAPGTASPAPAGLTEWQVKLALPDPHAMGAWEPVTRGVNSAKGHLNCPSEQQCKGKWFGHIKYRLNTGTTVSFSMTTFGNAADAGEHFQEEKAKYSGYEPIETPELGDDSLAYRRNAGGLTGAYLTAKVGTVVATVLVERGDYEVTLPQTAKMFVDRIRQAQAGQTPDAGLPRF</sequence>